<evidence type="ECO:0000313" key="1">
    <source>
        <dbReference type="EMBL" id="MBG0778925.1"/>
    </source>
</evidence>
<protein>
    <submittedName>
        <fullName evidence="1">Uncharacterized protein</fullName>
    </submittedName>
</protein>
<reference evidence="1" key="1">
    <citation type="submission" date="2020-07" db="EMBL/GenBank/DDBJ databases">
        <title>Severe corrosion of carbon steel in oil field produced water can be linked to methanogenic archaea containing a special type of NiFe hydrogenase.</title>
        <authorList>
            <person name="Lahme S."/>
            <person name="Mand J."/>
            <person name="Longwell J."/>
            <person name="Smith R."/>
            <person name="Enning D."/>
        </authorList>
    </citation>
    <scope>NUCLEOTIDE SEQUENCE</scope>
    <source>
        <strain evidence="1">MIC098Bin6</strain>
    </source>
</reference>
<gene>
    <name evidence="1" type="ORF">H0S81_03255</name>
</gene>
<name>A0A931CTS7_9BACT</name>
<accession>A0A931CTS7</accession>
<proteinExistence type="predicted"/>
<organism evidence="1 2">
    <name type="scientific">Desulfotignum balticum</name>
    <dbReference type="NCBI Taxonomy" id="115781"/>
    <lineage>
        <taxon>Bacteria</taxon>
        <taxon>Pseudomonadati</taxon>
        <taxon>Thermodesulfobacteriota</taxon>
        <taxon>Desulfobacteria</taxon>
        <taxon>Desulfobacterales</taxon>
        <taxon>Desulfobacteraceae</taxon>
        <taxon>Desulfotignum</taxon>
    </lineage>
</organism>
<dbReference type="EMBL" id="JACCQK010000147">
    <property type="protein sequence ID" value="MBG0778925.1"/>
    <property type="molecule type" value="Genomic_DNA"/>
</dbReference>
<dbReference type="Proteomes" id="UP000706172">
    <property type="component" value="Unassembled WGS sequence"/>
</dbReference>
<dbReference type="AlphaFoldDB" id="A0A931CTS7"/>
<sequence length="101" mass="10702">MDSSISDKLENELKKHLGNALPAHAATDIHAALELADTLKSKGFGFHLKDLCPGSPDQTRWQAIFSKNNDEFTADHPDASVAVCSAAIGALTTPETPTSLS</sequence>
<comment type="caution">
    <text evidence="1">The sequence shown here is derived from an EMBL/GenBank/DDBJ whole genome shotgun (WGS) entry which is preliminary data.</text>
</comment>
<evidence type="ECO:0000313" key="2">
    <source>
        <dbReference type="Proteomes" id="UP000706172"/>
    </source>
</evidence>